<keyword evidence="7 8" id="KW-0472">Membrane</keyword>
<dbReference type="SUPFAM" id="SSF81345">
    <property type="entry name" value="ABC transporter involved in vitamin B12 uptake, BtuC"/>
    <property type="match status" value="1"/>
</dbReference>
<dbReference type="GO" id="GO:0033214">
    <property type="term" value="P:siderophore-iron import into cell"/>
    <property type="evidence" value="ECO:0007669"/>
    <property type="project" value="TreeGrafter"/>
</dbReference>
<dbReference type="RefSeq" id="WP_105726880.1">
    <property type="nucleotide sequence ID" value="NZ_PVBS01000002.1"/>
</dbReference>
<evidence type="ECO:0000256" key="5">
    <source>
        <dbReference type="ARBA" id="ARBA00022692"/>
    </source>
</evidence>
<dbReference type="GO" id="GO:0022857">
    <property type="term" value="F:transmembrane transporter activity"/>
    <property type="evidence" value="ECO:0007669"/>
    <property type="project" value="InterPro"/>
</dbReference>
<dbReference type="OrthoDB" id="9811975at2"/>
<dbReference type="PANTHER" id="PTHR30472">
    <property type="entry name" value="FERRIC ENTEROBACTIN TRANSPORT SYSTEM PERMEASE PROTEIN"/>
    <property type="match status" value="1"/>
</dbReference>
<dbReference type="CDD" id="cd06550">
    <property type="entry name" value="TM_ABC_iron-siderophores_like"/>
    <property type="match status" value="1"/>
</dbReference>
<dbReference type="GO" id="GO:0005886">
    <property type="term" value="C:plasma membrane"/>
    <property type="evidence" value="ECO:0007669"/>
    <property type="project" value="UniProtKB-SubCell"/>
</dbReference>
<feature type="transmembrane region" description="Helical" evidence="8">
    <location>
        <begin position="103"/>
        <end position="121"/>
    </location>
</feature>
<evidence type="ECO:0000313" key="9">
    <source>
        <dbReference type="EMBL" id="PRD54669.1"/>
    </source>
</evidence>
<proteinExistence type="inferred from homology"/>
<accession>A0A2S9JNV2</accession>
<evidence type="ECO:0000313" key="10">
    <source>
        <dbReference type="Proteomes" id="UP000238642"/>
    </source>
</evidence>
<feature type="transmembrane region" description="Helical" evidence="8">
    <location>
        <begin position="266"/>
        <end position="286"/>
    </location>
</feature>
<dbReference type="EMBL" id="PVBS01000002">
    <property type="protein sequence ID" value="PRD54669.1"/>
    <property type="molecule type" value="Genomic_DNA"/>
</dbReference>
<evidence type="ECO:0000256" key="3">
    <source>
        <dbReference type="ARBA" id="ARBA00022448"/>
    </source>
</evidence>
<comment type="caution">
    <text evidence="9">The sequence shown here is derived from an EMBL/GenBank/DDBJ whole genome shotgun (WGS) entry which is preliminary data.</text>
</comment>
<evidence type="ECO:0000256" key="2">
    <source>
        <dbReference type="ARBA" id="ARBA00007935"/>
    </source>
</evidence>
<feature type="transmembrane region" description="Helical" evidence="8">
    <location>
        <begin position="133"/>
        <end position="159"/>
    </location>
</feature>
<dbReference type="InterPro" id="IPR000522">
    <property type="entry name" value="ABC_transptr_permease_BtuC"/>
</dbReference>
<feature type="transmembrane region" description="Helical" evidence="8">
    <location>
        <begin position="218"/>
        <end position="246"/>
    </location>
</feature>
<name>A0A2S9JNV2_9SPHI</name>
<keyword evidence="5 8" id="KW-0812">Transmembrane</keyword>
<feature type="transmembrane region" description="Helical" evidence="8">
    <location>
        <begin position="179"/>
        <end position="197"/>
    </location>
</feature>
<dbReference type="Proteomes" id="UP000238642">
    <property type="component" value="Unassembled WGS sequence"/>
</dbReference>
<keyword evidence="6 8" id="KW-1133">Transmembrane helix</keyword>
<dbReference type="Pfam" id="PF01032">
    <property type="entry name" value="FecCD"/>
    <property type="match status" value="1"/>
</dbReference>
<comment type="subcellular location">
    <subcellularLocation>
        <location evidence="1">Cell membrane</location>
        <topology evidence="1">Multi-pass membrane protein</topology>
    </subcellularLocation>
</comment>
<evidence type="ECO:0000256" key="7">
    <source>
        <dbReference type="ARBA" id="ARBA00023136"/>
    </source>
</evidence>
<reference evidence="9 10" key="1">
    <citation type="submission" date="2018-02" db="EMBL/GenBank/DDBJ databases">
        <title>The draft genome of Sphingobacterium gobiense H7.</title>
        <authorList>
            <person name="Li L."/>
            <person name="Liu L."/>
            <person name="Zhang X."/>
            <person name="Wang T."/>
            <person name="Liang L."/>
        </authorList>
    </citation>
    <scope>NUCLEOTIDE SEQUENCE [LARGE SCALE GENOMIC DNA]</scope>
    <source>
        <strain evidence="9 10">ACCC 05757</strain>
    </source>
</reference>
<keyword evidence="4" id="KW-1003">Cell membrane</keyword>
<dbReference type="InterPro" id="IPR037294">
    <property type="entry name" value="ABC_BtuC-like"/>
</dbReference>
<dbReference type="AlphaFoldDB" id="A0A2S9JNV2"/>
<protein>
    <submittedName>
        <fullName evidence="9">Iron ABC transporter permease</fullName>
    </submittedName>
</protein>
<sequence>MKILFFTILLLFLSGISLFVGVADLTVGDIVQLDSEKISLIFVSRIPRTLSLLLAGIGLSVSGLIMQQVTQNKFVSPTTAGTLESAKMGLLAAMAFFPSSSMMIKALFAFCFTFAASLLFLRVVERIRFRNVIFIPLVGLIFGSILNAVSTFFAINLNIMQDMNAWMMGDFSGVIQGRYELIYICLPAVFLTYLYANKFTVVGMGKDLASNLGLNYRMVMNVGLLCVSLTVSTIIITAGAIAFLGLVVPNVVSLVYGDNVKKTLPLVALAGATFLVLCDIIGRLLIYPFEVPIGLTVGIIGGAVFLTLLLSRR</sequence>
<dbReference type="Gene3D" id="1.10.3470.10">
    <property type="entry name" value="ABC transporter involved in vitamin B12 uptake, BtuC"/>
    <property type="match status" value="1"/>
</dbReference>
<feature type="transmembrane region" description="Helical" evidence="8">
    <location>
        <begin position="293"/>
        <end position="311"/>
    </location>
</feature>
<gene>
    <name evidence="9" type="ORF">C5749_14630</name>
</gene>
<evidence type="ECO:0000256" key="1">
    <source>
        <dbReference type="ARBA" id="ARBA00004651"/>
    </source>
</evidence>
<evidence type="ECO:0000256" key="4">
    <source>
        <dbReference type="ARBA" id="ARBA00022475"/>
    </source>
</evidence>
<evidence type="ECO:0000256" key="8">
    <source>
        <dbReference type="SAM" id="Phobius"/>
    </source>
</evidence>
<organism evidence="9 10">
    <name type="scientific">Sphingobacterium gobiense</name>
    <dbReference type="NCBI Taxonomy" id="1382456"/>
    <lineage>
        <taxon>Bacteria</taxon>
        <taxon>Pseudomonadati</taxon>
        <taxon>Bacteroidota</taxon>
        <taxon>Sphingobacteriia</taxon>
        <taxon>Sphingobacteriales</taxon>
        <taxon>Sphingobacteriaceae</taxon>
        <taxon>Sphingobacterium</taxon>
    </lineage>
</organism>
<evidence type="ECO:0000256" key="6">
    <source>
        <dbReference type="ARBA" id="ARBA00022989"/>
    </source>
</evidence>
<dbReference type="PANTHER" id="PTHR30472:SF27">
    <property type="entry name" value="PETROBACTIN IMPORT SYSTEM PERMEASE PROTEIN YCLN"/>
    <property type="match status" value="1"/>
</dbReference>
<keyword evidence="10" id="KW-1185">Reference proteome</keyword>
<comment type="similarity">
    <text evidence="2">Belongs to the binding-protein-dependent transport system permease family. FecCD subfamily.</text>
</comment>
<keyword evidence="3" id="KW-0813">Transport</keyword>